<evidence type="ECO:0000256" key="2">
    <source>
        <dbReference type="SAM" id="Phobius"/>
    </source>
</evidence>
<proteinExistence type="inferred from homology"/>
<accession>A0A9D9DSY9</accession>
<comment type="caution">
    <text evidence="3">The sequence shown here is derived from an EMBL/GenBank/DDBJ whole genome shotgun (WGS) entry which is preliminary data.</text>
</comment>
<dbReference type="Proteomes" id="UP000823632">
    <property type="component" value="Unassembled WGS sequence"/>
</dbReference>
<sequence length="88" mass="9891">MMYGIINGVNNVFALLYLIILVRILISWIPKLNREKQPWITIIIIADAYLGIFRRIIPPISGIDWSPIIALIVLQIIQGLINAVLGAI</sequence>
<keyword evidence="2" id="KW-0812">Transmembrane</keyword>
<dbReference type="InterPro" id="IPR003425">
    <property type="entry name" value="CCB3/YggT"/>
</dbReference>
<gene>
    <name evidence="3" type="ORF">IAC76_04990</name>
</gene>
<dbReference type="Pfam" id="PF02325">
    <property type="entry name" value="CCB3_YggT"/>
    <property type="match status" value="1"/>
</dbReference>
<dbReference type="PANTHER" id="PTHR33219:SF14">
    <property type="entry name" value="PROTEIN COFACTOR ASSEMBLY OF COMPLEX C SUBUNIT B CCB3, CHLOROPLASTIC-RELATED"/>
    <property type="match status" value="1"/>
</dbReference>
<feature type="transmembrane region" description="Helical" evidence="2">
    <location>
        <begin position="65"/>
        <end position="85"/>
    </location>
</feature>
<dbReference type="PANTHER" id="PTHR33219">
    <property type="entry name" value="YLMG HOMOLOG PROTEIN 2, CHLOROPLASTIC"/>
    <property type="match status" value="1"/>
</dbReference>
<reference evidence="3" key="2">
    <citation type="journal article" date="2021" name="PeerJ">
        <title>Extensive microbial diversity within the chicken gut microbiome revealed by metagenomics and culture.</title>
        <authorList>
            <person name="Gilroy R."/>
            <person name="Ravi A."/>
            <person name="Getino M."/>
            <person name="Pursley I."/>
            <person name="Horton D.L."/>
            <person name="Alikhan N.F."/>
            <person name="Baker D."/>
            <person name="Gharbi K."/>
            <person name="Hall N."/>
            <person name="Watson M."/>
            <person name="Adriaenssens E.M."/>
            <person name="Foster-Nyarko E."/>
            <person name="Jarju S."/>
            <person name="Secka A."/>
            <person name="Antonio M."/>
            <person name="Oren A."/>
            <person name="Chaudhuri R.R."/>
            <person name="La Ragione R."/>
            <person name="Hildebrand F."/>
            <person name="Pallen M.J."/>
        </authorList>
    </citation>
    <scope>NUCLEOTIDE SEQUENCE</scope>
    <source>
        <strain evidence="3">10192</strain>
    </source>
</reference>
<name>A0A9D9DSY9_9BACT</name>
<feature type="transmembrane region" description="Helical" evidence="2">
    <location>
        <begin position="12"/>
        <end position="30"/>
    </location>
</feature>
<feature type="transmembrane region" description="Helical" evidence="2">
    <location>
        <begin position="36"/>
        <end position="53"/>
    </location>
</feature>
<keyword evidence="2" id="KW-0472">Membrane</keyword>
<evidence type="ECO:0000313" key="4">
    <source>
        <dbReference type="Proteomes" id="UP000823632"/>
    </source>
</evidence>
<evidence type="ECO:0000256" key="1">
    <source>
        <dbReference type="ARBA" id="ARBA00010894"/>
    </source>
</evidence>
<organism evidence="3 4">
    <name type="scientific">Candidatus Scatousia excrementipullorum</name>
    <dbReference type="NCBI Taxonomy" id="2840936"/>
    <lineage>
        <taxon>Bacteria</taxon>
        <taxon>Candidatus Scatousia</taxon>
    </lineage>
</organism>
<keyword evidence="2" id="KW-1133">Transmembrane helix</keyword>
<reference evidence="3" key="1">
    <citation type="submission" date="2020-10" db="EMBL/GenBank/DDBJ databases">
        <authorList>
            <person name="Gilroy R."/>
        </authorList>
    </citation>
    <scope>NUCLEOTIDE SEQUENCE</scope>
    <source>
        <strain evidence="3">10192</strain>
    </source>
</reference>
<comment type="similarity">
    <text evidence="1">Belongs to the YggT family.</text>
</comment>
<dbReference type="AlphaFoldDB" id="A0A9D9DSY9"/>
<protein>
    <submittedName>
        <fullName evidence="3">YggT family protein</fullName>
    </submittedName>
</protein>
<evidence type="ECO:0000313" key="3">
    <source>
        <dbReference type="EMBL" id="MBO8430724.1"/>
    </source>
</evidence>
<dbReference type="EMBL" id="JADIND010000104">
    <property type="protein sequence ID" value="MBO8430724.1"/>
    <property type="molecule type" value="Genomic_DNA"/>
</dbReference>
<dbReference type="GO" id="GO:0016020">
    <property type="term" value="C:membrane"/>
    <property type="evidence" value="ECO:0007669"/>
    <property type="project" value="InterPro"/>
</dbReference>